<feature type="transmembrane region" description="Helical" evidence="1">
    <location>
        <begin position="81"/>
        <end position="105"/>
    </location>
</feature>
<keyword evidence="3" id="KW-1185">Reference proteome</keyword>
<dbReference type="EMBL" id="BMRJ01000003">
    <property type="protein sequence ID" value="GGR33168.1"/>
    <property type="molecule type" value="Genomic_DNA"/>
</dbReference>
<organism evidence="2 3">
    <name type="scientific">Agromyces mediolanus</name>
    <name type="common">Corynebacterium mediolanum</name>
    <dbReference type="NCBI Taxonomy" id="41986"/>
    <lineage>
        <taxon>Bacteria</taxon>
        <taxon>Bacillati</taxon>
        <taxon>Actinomycetota</taxon>
        <taxon>Actinomycetes</taxon>
        <taxon>Micrococcales</taxon>
        <taxon>Microbacteriaceae</taxon>
        <taxon>Agromyces</taxon>
    </lineage>
</organism>
<gene>
    <name evidence="2" type="ORF">GCM10010196_29020</name>
</gene>
<evidence type="ECO:0000313" key="3">
    <source>
        <dbReference type="Proteomes" id="UP000610303"/>
    </source>
</evidence>
<evidence type="ECO:0008006" key="4">
    <source>
        <dbReference type="Google" id="ProtNLM"/>
    </source>
</evidence>
<comment type="caution">
    <text evidence="2">The sequence shown here is derived from an EMBL/GenBank/DDBJ whole genome shotgun (WGS) entry which is preliminary data.</text>
</comment>
<reference evidence="2" key="1">
    <citation type="journal article" date="2014" name="Int. J. Syst. Evol. Microbiol.">
        <title>Complete genome sequence of Corynebacterium casei LMG S-19264T (=DSM 44701T), isolated from a smear-ripened cheese.</title>
        <authorList>
            <consortium name="US DOE Joint Genome Institute (JGI-PGF)"/>
            <person name="Walter F."/>
            <person name="Albersmeier A."/>
            <person name="Kalinowski J."/>
            <person name="Ruckert C."/>
        </authorList>
    </citation>
    <scope>NUCLEOTIDE SEQUENCE</scope>
    <source>
        <strain evidence="2">JCM 3346</strain>
    </source>
</reference>
<dbReference type="RefSeq" id="WP_189086106.1">
    <property type="nucleotide sequence ID" value="NZ_BMRJ01000003.1"/>
</dbReference>
<reference evidence="2" key="2">
    <citation type="submission" date="2020-09" db="EMBL/GenBank/DDBJ databases">
        <authorList>
            <person name="Sun Q."/>
            <person name="Ohkuma M."/>
        </authorList>
    </citation>
    <scope>NUCLEOTIDE SEQUENCE</scope>
    <source>
        <strain evidence="2">JCM 3346</strain>
    </source>
</reference>
<accession>A0A918CQ87</accession>
<feature type="transmembrane region" description="Helical" evidence="1">
    <location>
        <begin position="6"/>
        <end position="27"/>
    </location>
</feature>
<name>A0A918CQ87_AGRME</name>
<keyword evidence="1" id="KW-0472">Membrane</keyword>
<dbReference type="Proteomes" id="UP000610303">
    <property type="component" value="Unassembled WGS sequence"/>
</dbReference>
<evidence type="ECO:0000313" key="2">
    <source>
        <dbReference type="EMBL" id="GGR33168.1"/>
    </source>
</evidence>
<protein>
    <recommendedName>
        <fullName evidence="4">Peptidase</fullName>
    </recommendedName>
</protein>
<proteinExistence type="predicted"/>
<dbReference type="AlphaFoldDB" id="A0A918CQ87"/>
<sequence>MIDWLDFLLVLVSALVGACVVVSAYALGIRLLTLSGRTPLVTPAEFTDAITIVTPAEIKAAAKRAAKAAKKSPLTEGQKRLALIGAWGCFALSAIAVLVGIYLILGEHLTRLVGGA</sequence>
<keyword evidence="1" id="KW-1133">Transmembrane helix</keyword>
<keyword evidence="1" id="KW-0812">Transmembrane</keyword>
<evidence type="ECO:0000256" key="1">
    <source>
        <dbReference type="SAM" id="Phobius"/>
    </source>
</evidence>